<dbReference type="GO" id="GO:0005829">
    <property type="term" value="C:cytosol"/>
    <property type="evidence" value="ECO:0007669"/>
    <property type="project" value="TreeGrafter"/>
</dbReference>
<evidence type="ECO:0000256" key="6">
    <source>
        <dbReference type="PIRSR" id="PIRSR600821-50"/>
    </source>
</evidence>
<feature type="domain" description="Alanine racemase C-terminal" evidence="8">
    <location>
        <begin position="248"/>
        <end position="376"/>
    </location>
</feature>
<accession>A0A9D1F3C7</accession>
<evidence type="ECO:0000256" key="5">
    <source>
        <dbReference type="HAMAP-Rule" id="MF_01201"/>
    </source>
</evidence>
<evidence type="ECO:0000256" key="3">
    <source>
        <dbReference type="ARBA" id="ARBA00022898"/>
    </source>
</evidence>
<comment type="cofactor">
    <cofactor evidence="2 5 6">
        <name>pyridoxal 5'-phosphate</name>
        <dbReference type="ChEBI" id="CHEBI:597326"/>
    </cofactor>
</comment>
<dbReference type="GO" id="GO:0030632">
    <property type="term" value="P:D-alanine biosynthetic process"/>
    <property type="evidence" value="ECO:0007669"/>
    <property type="project" value="UniProtKB-UniRule"/>
</dbReference>
<dbReference type="FunFam" id="3.20.20.10:FF:000002">
    <property type="entry name" value="Alanine racemase"/>
    <property type="match status" value="1"/>
</dbReference>
<dbReference type="PANTHER" id="PTHR30511">
    <property type="entry name" value="ALANINE RACEMASE"/>
    <property type="match status" value="1"/>
</dbReference>
<sequence>MSTYRVCARIDLDAFEHNVKEIQKKIGPGTGLMGVIKTNAYGHGAVILAKELERLGASWLAVACVEEGIELRKNNIRLPILVLGYTSEDQYKDLLDYNITPAVFSLEMAKAMDRAAAAAGKVLPVHIKVDTGMGRIGYAPTRESAQEIYKISGLEHICVEGMFTHFACADMEDEQSKAVTQQQYDRYCQMEQWLGEMGLHIPVRHCANSAGIMDEPQMHKDMVRAGIILYGLYPSDEMPRSALDLKPVMSLKSHITYIKNVGPGEGISYGHTYVTSKETAVATIPVGYGDGYPRLLSNQGSVLIGGKRAPIIGRVCMDQFMVDITGMDHVCEGDEVTLVGCDGSQEITFDELAGLTGTISYELVCDVGRRVPRVYIKNGNVAAVSSCETVTVSNLPEDQ</sequence>
<dbReference type="CDD" id="cd00430">
    <property type="entry name" value="PLPDE_III_AR"/>
    <property type="match status" value="1"/>
</dbReference>
<reference evidence="9" key="2">
    <citation type="journal article" date="2021" name="PeerJ">
        <title>Extensive microbial diversity within the chicken gut microbiome revealed by metagenomics and culture.</title>
        <authorList>
            <person name="Gilroy R."/>
            <person name="Ravi A."/>
            <person name="Getino M."/>
            <person name="Pursley I."/>
            <person name="Horton D.L."/>
            <person name="Alikhan N.F."/>
            <person name="Baker D."/>
            <person name="Gharbi K."/>
            <person name="Hall N."/>
            <person name="Watson M."/>
            <person name="Adriaenssens E.M."/>
            <person name="Foster-Nyarko E."/>
            <person name="Jarju S."/>
            <person name="Secka A."/>
            <person name="Antonio M."/>
            <person name="Oren A."/>
            <person name="Chaudhuri R.R."/>
            <person name="La Ragione R."/>
            <person name="Hildebrand F."/>
            <person name="Pallen M.J."/>
        </authorList>
    </citation>
    <scope>NUCLEOTIDE SEQUENCE</scope>
    <source>
        <strain evidence="9">CHK178-757</strain>
    </source>
</reference>
<comment type="function">
    <text evidence="5">Catalyzes the interconversion of L-alanine and D-alanine. May also act on other amino acids.</text>
</comment>
<dbReference type="Proteomes" id="UP000823927">
    <property type="component" value="Unassembled WGS sequence"/>
</dbReference>
<evidence type="ECO:0000256" key="1">
    <source>
        <dbReference type="ARBA" id="ARBA00000316"/>
    </source>
</evidence>
<evidence type="ECO:0000256" key="2">
    <source>
        <dbReference type="ARBA" id="ARBA00001933"/>
    </source>
</evidence>
<dbReference type="Pfam" id="PF01168">
    <property type="entry name" value="Ala_racemase_N"/>
    <property type="match status" value="1"/>
</dbReference>
<comment type="caution">
    <text evidence="9">The sequence shown here is derived from an EMBL/GenBank/DDBJ whole genome shotgun (WGS) entry which is preliminary data.</text>
</comment>
<feature type="binding site" evidence="5 7">
    <location>
        <position position="317"/>
    </location>
    <ligand>
        <name>substrate</name>
    </ligand>
</feature>
<dbReference type="GO" id="GO:0009252">
    <property type="term" value="P:peptidoglycan biosynthetic process"/>
    <property type="evidence" value="ECO:0007669"/>
    <property type="project" value="TreeGrafter"/>
</dbReference>
<feature type="active site" description="Proton acceptor; specific for L-alanine" evidence="5">
    <location>
        <position position="269"/>
    </location>
</feature>
<comment type="similarity">
    <text evidence="5">Belongs to the alanine racemase family.</text>
</comment>
<evidence type="ECO:0000313" key="9">
    <source>
        <dbReference type="EMBL" id="HIS46776.1"/>
    </source>
</evidence>
<gene>
    <name evidence="9" type="primary">alr</name>
    <name evidence="9" type="ORF">IAB46_04285</name>
</gene>
<dbReference type="PRINTS" id="PR00992">
    <property type="entry name" value="ALARACEMASE"/>
</dbReference>
<dbReference type="NCBIfam" id="TIGR00492">
    <property type="entry name" value="alr"/>
    <property type="match status" value="1"/>
</dbReference>
<name>A0A9D1F3C7_9FIRM</name>
<dbReference type="Gene3D" id="3.20.20.10">
    <property type="entry name" value="Alanine racemase"/>
    <property type="match status" value="1"/>
</dbReference>
<comment type="pathway">
    <text evidence="5">Amino-acid biosynthesis; D-alanine biosynthesis; D-alanine from L-alanine: step 1/1.</text>
</comment>
<feature type="binding site" evidence="5 7">
    <location>
        <position position="135"/>
    </location>
    <ligand>
        <name>substrate</name>
    </ligand>
</feature>
<dbReference type="InterPro" id="IPR011079">
    <property type="entry name" value="Ala_racemase_C"/>
</dbReference>
<reference evidence="9" key="1">
    <citation type="submission" date="2020-10" db="EMBL/GenBank/DDBJ databases">
        <authorList>
            <person name="Gilroy R."/>
        </authorList>
    </citation>
    <scope>NUCLEOTIDE SEQUENCE</scope>
    <source>
        <strain evidence="9">CHK178-757</strain>
    </source>
</reference>
<keyword evidence="3 5" id="KW-0663">Pyridoxal phosphate</keyword>
<keyword evidence="4 5" id="KW-0413">Isomerase</keyword>
<feature type="modified residue" description="N6-(pyridoxal phosphate)lysine" evidence="5 6">
    <location>
        <position position="37"/>
    </location>
</feature>
<dbReference type="GO" id="GO:0030170">
    <property type="term" value="F:pyridoxal phosphate binding"/>
    <property type="evidence" value="ECO:0007669"/>
    <property type="project" value="UniProtKB-UniRule"/>
</dbReference>
<evidence type="ECO:0000256" key="4">
    <source>
        <dbReference type="ARBA" id="ARBA00023235"/>
    </source>
</evidence>
<dbReference type="Pfam" id="PF00842">
    <property type="entry name" value="Ala_racemase_C"/>
    <property type="match status" value="1"/>
</dbReference>
<dbReference type="GO" id="GO:0008784">
    <property type="term" value="F:alanine racemase activity"/>
    <property type="evidence" value="ECO:0007669"/>
    <property type="project" value="UniProtKB-UniRule"/>
</dbReference>
<evidence type="ECO:0000313" key="10">
    <source>
        <dbReference type="Proteomes" id="UP000823927"/>
    </source>
</evidence>
<dbReference type="AlphaFoldDB" id="A0A9D1F3C7"/>
<protein>
    <recommendedName>
        <fullName evidence="5">Alanine racemase</fullName>
        <ecNumber evidence="5">5.1.1.1</ecNumber>
    </recommendedName>
</protein>
<evidence type="ECO:0000259" key="8">
    <source>
        <dbReference type="SMART" id="SM01005"/>
    </source>
</evidence>
<dbReference type="FunFam" id="2.40.37.10:FF:000006">
    <property type="entry name" value="Alanine racemase"/>
    <property type="match status" value="1"/>
</dbReference>
<dbReference type="Gene3D" id="2.40.37.10">
    <property type="entry name" value="Lyase, Ornithine Decarboxylase, Chain A, domain 1"/>
    <property type="match status" value="1"/>
</dbReference>
<evidence type="ECO:0000256" key="7">
    <source>
        <dbReference type="PIRSR" id="PIRSR600821-52"/>
    </source>
</evidence>
<dbReference type="InterPro" id="IPR009006">
    <property type="entry name" value="Ala_racemase/Decarboxylase_C"/>
</dbReference>
<dbReference type="InterPro" id="IPR001608">
    <property type="entry name" value="Ala_racemase_N"/>
</dbReference>
<dbReference type="InterPro" id="IPR000821">
    <property type="entry name" value="Ala_racemase"/>
</dbReference>
<dbReference type="InterPro" id="IPR029066">
    <property type="entry name" value="PLP-binding_barrel"/>
</dbReference>
<dbReference type="SUPFAM" id="SSF51419">
    <property type="entry name" value="PLP-binding barrel"/>
    <property type="match status" value="1"/>
</dbReference>
<dbReference type="HAMAP" id="MF_01201">
    <property type="entry name" value="Ala_racemase"/>
    <property type="match status" value="1"/>
</dbReference>
<organism evidence="9 10">
    <name type="scientific">Candidatus Scybalocola faecigallinarum</name>
    <dbReference type="NCBI Taxonomy" id="2840941"/>
    <lineage>
        <taxon>Bacteria</taxon>
        <taxon>Bacillati</taxon>
        <taxon>Bacillota</taxon>
        <taxon>Clostridia</taxon>
        <taxon>Lachnospirales</taxon>
        <taxon>Lachnospiraceae</taxon>
        <taxon>Lachnospiraceae incertae sedis</taxon>
        <taxon>Candidatus Scybalocola (ex Gilroy et al. 2021)</taxon>
    </lineage>
</organism>
<dbReference type="SMART" id="SM01005">
    <property type="entry name" value="Ala_racemase_C"/>
    <property type="match status" value="1"/>
</dbReference>
<dbReference type="SUPFAM" id="SSF50621">
    <property type="entry name" value="Alanine racemase C-terminal domain-like"/>
    <property type="match status" value="1"/>
</dbReference>
<dbReference type="EC" id="5.1.1.1" evidence="5"/>
<dbReference type="EMBL" id="DVIT01000016">
    <property type="protein sequence ID" value="HIS46776.1"/>
    <property type="molecule type" value="Genomic_DNA"/>
</dbReference>
<comment type="catalytic activity">
    <reaction evidence="1 5">
        <text>L-alanine = D-alanine</text>
        <dbReference type="Rhea" id="RHEA:20249"/>
        <dbReference type="ChEBI" id="CHEBI:57416"/>
        <dbReference type="ChEBI" id="CHEBI:57972"/>
        <dbReference type="EC" id="5.1.1.1"/>
    </reaction>
</comment>
<feature type="active site" description="Proton acceptor; specific for D-alanine" evidence="5">
    <location>
        <position position="37"/>
    </location>
</feature>
<proteinExistence type="inferred from homology"/>
<dbReference type="PANTHER" id="PTHR30511:SF0">
    <property type="entry name" value="ALANINE RACEMASE, CATABOLIC-RELATED"/>
    <property type="match status" value="1"/>
</dbReference>